<evidence type="ECO:0000313" key="1">
    <source>
        <dbReference type="EMBL" id="KAL2050439.1"/>
    </source>
</evidence>
<dbReference type="Proteomes" id="UP001590951">
    <property type="component" value="Unassembled WGS sequence"/>
</dbReference>
<name>A0ABR4AXY9_9LECA</name>
<comment type="caution">
    <text evidence="1">The sequence shown here is derived from an EMBL/GenBank/DDBJ whole genome shotgun (WGS) entry which is preliminary data.</text>
</comment>
<keyword evidence="2" id="KW-1185">Reference proteome</keyword>
<proteinExistence type="predicted"/>
<sequence length="73" mass="8403">MDIKNILRIEFFIKKAFEDANHAVNRLIHLIGQTVNDGLESFVLAYRPAFDNYTTVTTYRPTTNKAKTVNVDK</sequence>
<reference evidence="1 2" key="1">
    <citation type="submission" date="2024-09" db="EMBL/GenBank/DDBJ databases">
        <title>Rethinking Asexuality: The Enigmatic Case of Functional Sexual Genes in Lepraria (Stereocaulaceae).</title>
        <authorList>
            <person name="Doellman M."/>
            <person name="Sun Y."/>
            <person name="Barcenas-Pena A."/>
            <person name="Lumbsch H.T."/>
            <person name="Grewe F."/>
        </authorList>
    </citation>
    <scope>NUCLEOTIDE SEQUENCE [LARGE SCALE GENOMIC DNA]</scope>
    <source>
        <strain evidence="1 2">Grewe 0041</strain>
    </source>
</reference>
<evidence type="ECO:0000313" key="2">
    <source>
        <dbReference type="Proteomes" id="UP001590951"/>
    </source>
</evidence>
<organism evidence="1 2">
    <name type="scientific">Lepraria finkii</name>
    <dbReference type="NCBI Taxonomy" id="1340010"/>
    <lineage>
        <taxon>Eukaryota</taxon>
        <taxon>Fungi</taxon>
        <taxon>Dikarya</taxon>
        <taxon>Ascomycota</taxon>
        <taxon>Pezizomycotina</taxon>
        <taxon>Lecanoromycetes</taxon>
        <taxon>OSLEUM clade</taxon>
        <taxon>Lecanoromycetidae</taxon>
        <taxon>Lecanorales</taxon>
        <taxon>Lecanorineae</taxon>
        <taxon>Stereocaulaceae</taxon>
        <taxon>Lepraria</taxon>
    </lineage>
</organism>
<gene>
    <name evidence="1" type="ORF">ABVK25_009273</name>
</gene>
<dbReference type="EMBL" id="JBHFEH010000047">
    <property type="protein sequence ID" value="KAL2050439.1"/>
    <property type="molecule type" value="Genomic_DNA"/>
</dbReference>
<accession>A0ABR4AXY9</accession>
<protein>
    <submittedName>
        <fullName evidence="1">Uncharacterized protein</fullName>
    </submittedName>
</protein>